<reference evidence="1 2" key="1">
    <citation type="submission" date="2020-07" db="EMBL/GenBank/DDBJ databases">
        <authorList>
            <person name="Martino G."/>
            <person name="Holtappels D."/>
            <person name="Wagemans J."/>
            <person name="Lavigne R."/>
            <person name="Turina M."/>
            <person name="Ciuffo M."/>
        </authorList>
    </citation>
    <scope>NUCLEOTIDE SEQUENCE [LARGE SCALE GENOMIC DNA]</scope>
</reference>
<evidence type="ECO:0000313" key="1">
    <source>
        <dbReference type="EMBL" id="QNR53927.1"/>
    </source>
</evidence>
<evidence type="ECO:0000313" key="2">
    <source>
        <dbReference type="Proteomes" id="UP000516415"/>
    </source>
</evidence>
<gene>
    <name evidence="1" type="ORF">phiK7A1_139</name>
</gene>
<dbReference type="Proteomes" id="UP000516415">
    <property type="component" value="Segment"/>
</dbReference>
<name>A0A7H0XFY7_9CAUD</name>
<keyword evidence="2" id="KW-1185">Reference proteome</keyword>
<proteinExistence type="predicted"/>
<dbReference type="EMBL" id="MT740307">
    <property type="protein sequence ID" value="QNR53927.1"/>
    <property type="molecule type" value="Genomic_DNA"/>
</dbReference>
<protein>
    <submittedName>
        <fullName evidence="1">Uncharacterized protein</fullName>
    </submittedName>
</protein>
<accession>A0A7H0XFY7</accession>
<sequence length="162" mass="18557">MSLTRRCRAGKSNESYAGVENRFEGFQEFAEWCNSQPDYGRLDEKGNRWQLDKDLFGGYYSPETCVFIPAALNTLLKAAPKKQGDLPVGVTVDNSNDRKQMYSVRYFMYKRGYVGRARFNCPVVAGKHWRRNRGESLMEAYSDQELSIRVCCALAKLAINIE</sequence>
<organism evidence="1 2">
    <name type="scientific">Pseudomonas phage phiK7A1</name>
    <dbReference type="NCBI Taxonomy" id="2759194"/>
    <lineage>
        <taxon>Viruses</taxon>
        <taxon>Duplodnaviria</taxon>
        <taxon>Heunggongvirae</taxon>
        <taxon>Uroviricota</taxon>
        <taxon>Caudoviricetes</taxon>
        <taxon>Vandenendeviridae</taxon>
        <taxon>Gorskivirinae</taxon>
        <taxon>Torinovirus</taxon>
        <taxon>Torinovirus K7A1</taxon>
    </lineage>
</organism>